<feature type="coiled-coil region" evidence="1">
    <location>
        <begin position="9"/>
        <end position="51"/>
    </location>
</feature>
<accession>C0GF96</accession>
<name>C0GF96_DETAL</name>
<proteinExistence type="predicted"/>
<keyword evidence="1" id="KW-0175">Coiled coil</keyword>
<sequence length="95" mass="10846">MPEGSEKKLLEMQNLLKQLTLRQAETNKQILRSLQQTNAALLEAQQLLQADLKFHEGLSKSGDFQALKDAEWPVSLQELDTQIPPWRLAKPPELQ</sequence>
<dbReference type="Proteomes" id="UP000006443">
    <property type="component" value="Unassembled WGS sequence"/>
</dbReference>
<dbReference type="STRING" id="555088.DealDRAFT_1155"/>
<reference evidence="2 3" key="1">
    <citation type="submission" date="2009-02" db="EMBL/GenBank/DDBJ databases">
        <title>Sequencing of the draft genome and assembly of Dethiobacter alkaliphilus AHT 1.</title>
        <authorList>
            <consortium name="US DOE Joint Genome Institute (JGI-PGF)"/>
            <person name="Lucas S."/>
            <person name="Copeland A."/>
            <person name="Lapidus A."/>
            <person name="Glavina del Rio T."/>
            <person name="Dalin E."/>
            <person name="Tice H."/>
            <person name="Bruce D."/>
            <person name="Goodwin L."/>
            <person name="Pitluck S."/>
            <person name="Larimer F."/>
            <person name="Land M.L."/>
            <person name="Hauser L."/>
            <person name="Muyzer G."/>
        </authorList>
    </citation>
    <scope>NUCLEOTIDE SEQUENCE [LARGE SCALE GENOMIC DNA]</scope>
    <source>
        <strain evidence="2 3">AHT 1</strain>
    </source>
</reference>
<dbReference type="AlphaFoldDB" id="C0GF96"/>
<dbReference type="RefSeq" id="WP_008515715.1">
    <property type="nucleotide sequence ID" value="NZ_ACJM01000005.1"/>
</dbReference>
<gene>
    <name evidence="2" type="ORF">DealDRAFT_1155</name>
</gene>
<keyword evidence="3" id="KW-1185">Reference proteome</keyword>
<evidence type="ECO:0000313" key="3">
    <source>
        <dbReference type="Proteomes" id="UP000006443"/>
    </source>
</evidence>
<dbReference type="EMBL" id="ACJM01000005">
    <property type="protein sequence ID" value="EEG77856.1"/>
    <property type="molecule type" value="Genomic_DNA"/>
</dbReference>
<protein>
    <submittedName>
        <fullName evidence="2">Uncharacterized protein</fullName>
    </submittedName>
</protein>
<organism evidence="2 3">
    <name type="scientific">Dethiobacter alkaliphilus AHT 1</name>
    <dbReference type="NCBI Taxonomy" id="555088"/>
    <lineage>
        <taxon>Bacteria</taxon>
        <taxon>Bacillati</taxon>
        <taxon>Bacillota</taxon>
        <taxon>Dethiobacteria</taxon>
        <taxon>Dethiobacterales</taxon>
        <taxon>Dethiobacteraceae</taxon>
        <taxon>Dethiobacter</taxon>
    </lineage>
</organism>
<comment type="caution">
    <text evidence="2">The sequence shown here is derived from an EMBL/GenBank/DDBJ whole genome shotgun (WGS) entry which is preliminary data.</text>
</comment>
<evidence type="ECO:0000313" key="2">
    <source>
        <dbReference type="EMBL" id="EEG77856.1"/>
    </source>
</evidence>
<evidence type="ECO:0000256" key="1">
    <source>
        <dbReference type="SAM" id="Coils"/>
    </source>
</evidence>